<reference evidence="2 3" key="1">
    <citation type="journal article" date="2014" name="Int. J. Syst. Evol. Microbiol.">
        <title>Complete genome sequence of Corynebacterium casei LMG S-19264T (=DSM 44701T), isolated from a smear-ripened cheese.</title>
        <authorList>
            <consortium name="US DOE Joint Genome Institute (JGI-PGF)"/>
            <person name="Walter F."/>
            <person name="Albersmeier A."/>
            <person name="Kalinowski J."/>
            <person name="Ruckert C."/>
        </authorList>
    </citation>
    <scope>NUCLEOTIDE SEQUENCE [LARGE SCALE GENOMIC DNA]</scope>
    <source>
        <strain evidence="2 3">KCTC 12285</strain>
    </source>
</reference>
<gene>
    <name evidence="2" type="ORF">GCM10007384_00960</name>
</gene>
<dbReference type="Proteomes" id="UP000601108">
    <property type="component" value="Unassembled WGS sequence"/>
</dbReference>
<dbReference type="AlphaFoldDB" id="A0A918JRI1"/>
<keyword evidence="1" id="KW-0456">Lyase</keyword>
<name>A0A918JRI1_9FLAO</name>
<dbReference type="InterPro" id="IPR029069">
    <property type="entry name" value="HotDog_dom_sf"/>
</dbReference>
<dbReference type="PANTHER" id="PTHR30272:SF1">
    <property type="entry name" value="3-HYDROXYACYL-[ACYL-CARRIER-PROTEIN] DEHYDRATASE"/>
    <property type="match status" value="1"/>
</dbReference>
<evidence type="ECO:0000313" key="2">
    <source>
        <dbReference type="EMBL" id="GGX03025.1"/>
    </source>
</evidence>
<organism evidence="2 3">
    <name type="scientific">Aquimarina muelleri</name>
    <dbReference type="NCBI Taxonomy" id="279356"/>
    <lineage>
        <taxon>Bacteria</taxon>
        <taxon>Pseudomonadati</taxon>
        <taxon>Bacteroidota</taxon>
        <taxon>Flavobacteriia</taxon>
        <taxon>Flavobacteriales</taxon>
        <taxon>Flavobacteriaceae</taxon>
        <taxon>Aquimarina</taxon>
    </lineage>
</organism>
<evidence type="ECO:0000313" key="3">
    <source>
        <dbReference type="Proteomes" id="UP000601108"/>
    </source>
</evidence>
<sequence>MDVLFNPIILMNKDIIQKLPYTKPFLFVDEIIEVDDDHIIGNYIFQKDEYFYEGHFIDTPITPGVILTECMAQIGLACFGIYLLKGVWDTQDFGVAMTSNEMNFYKPVFPEEKVIVKANKVYFRFNKLKCNVVMHNSKGVLVAKGIVSGLAFNKNKV</sequence>
<dbReference type="PANTHER" id="PTHR30272">
    <property type="entry name" value="3-HYDROXYACYL-[ACYL-CARRIER-PROTEIN] DEHYDRATASE"/>
    <property type="match status" value="1"/>
</dbReference>
<dbReference type="InterPro" id="IPR013114">
    <property type="entry name" value="FabA_FabZ"/>
</dbReference>
<protein>
    <submittedName>
        <fullName evidence="2">Beta-hydroxyacyl-ACP dehydratase</fullName>
    </submittedName>
</protein>
<accession>A0A918JRI1</accession>
<dbReference type="Pfam" id="PF07977">
    <property type="entry name" value="FabA"/>
    <property type="match status" value="1"/>
</dbReference>
<comment type="caution">
    <text evidence="2">The sequence shown here is derived from an EMBL/GenBank/DDBJ whole genome shotgun (WGS) entry which is preliminary data.</text>
</comment>
<dbReference type="EMBL" id="BMWS01000001">
    <property type="protein sequence ID" value="GGX03025.1"/>
    <property type="molecule type" value="Genomic_DNA"/>
</dbReference>
<evidence type="ECO:0000256" key="1">
    <source>
        <dbReference type="ARBA" id="ARBA00023239"/>
    </source>
</evidence>
<keyword evidence="3" id="KW-1185">Reference proteome</keyword>
<dbReference type="Gene3D" id="3.10.129.10">
    <property type="entry name" value="Hotdog Thioesterase"/>
    <property type="match status" value="1"/>
</dbReference>
<dbReference type="GO" id="GO:0016829">
    <property type="term" value="F:lyase activity"/>
    <property type="evidence" value="ECO:0007669"/>
    <property type="project" value="UniProtKB-KW"/>
</dbReference>
<proteinExistence type="predicted"/>
<dbReference type="SUPFAM" id="SSF54637">
    <property type="entry name" value="Thioesterase/thiol ester dehydrase-isomerase"/>
    <property type="match status" value="1"/>
</dbReference>